<dbReference type="Pfam" id="PF03432">
    <property type="entry name" value="Relaxase"/>
    <property type="match status" value="1"/>
</dbReference>
<evidence type="ECO:0000313" key="4">
    <source>
        <dbReference type="EMBL" id="SHG56617.1"/>
    </source>
</evidence>
<name>A0A1M5KV12_9FLAO</name>
<dbReference type="STRING" id="280093.SAMN05443373_102402"/>
<evidence type="ECO:0000313" key="5">
    <source>
        <dbReference type="Proteomes" id="UP000184384"/>
    </source>
</evidence>
<evidence type="ECO:0000256" key="1">
    <source>
        <dbReference type="SAM" id="MobiDB-lite"/>
    </source>
</evidence>
<feature type="compositionally biased region" description="Polar residues" evidence="1">
    <location>
        <begin position="477"/>
        <end position="498"/>
    </location>
</feature>
<organism evidence="4 5">
    <name type="scientific">Flavobacterium granuli</name>
    <dbReference type="NCBI Taxonomy" id="280093"/>
    <lineage>
        <taxon>Bacteria</taxon>
        <taxon>Pseudomonadati</taxon>
        <taxon>Bacteroidota</taxon>
        <taxon>Flavobacteriia</taxon>
        <taxon>Flavobacteriales</taxon>
        <taxon>Flavobacteriaceae</taxon>
        <taxon>Flavobacterium</taxon>
    </lineage>
</organism>
<dbReference type="EMBL" id="PVUB01000002">
    <property type="protein sequence ID" value="PRZ26432.1"/>
    <property type="molecule type" value="Genomic_DNA"/>
</dbReference>
<dbReference type="RefSeq" id="WP_072940970.1">
    <property type="nucleotide sequence ID" value="NZ_FQWO01000002.1"/>
</dbReference>
<accession>A0A1M5KV12</accession>
<reference evidence="5" key="2">
    <citation type="submission" date="2016-11" db="EMBL/GenBank/DDBJ databases">
        <authorList>
            <person name="Varghese N."/>
            <person name="Submissions S."/>
        </authorList>
    </citation>
    <scope>NUCLEOTIDE SEQUENCE [LARGE SCALE GENOMIC DNA]</scope>
    <source>
        <strain evidence="5">DSM 19729</strain>
    </source>
</reference>
<reference evidence="4" key="1">
    <citation type="submission" date="2016-11" db="EMBL/GenBank/DDBJ databases">
        <authorList>
            <person name="Jaros S."/>
            <person name="Januszkiewicz K."/>
            <person name="Wedrychowicz H."/>
        </authorList>
    </citation>
    <scope>NUCLEOTIDE SEQUENCE [LARGE SCALE GENOMIC DNA]</scope>
    <source>
        <strain evidence="4">DSM 19729</strain>
    </source>
</reference>
<sequence>MPIGEAHKSGSSFTGLAEYILAQGIYKFQNSDKKPEIVFRNHLFSSTYLELGSEFRDIAKDNSRVTKPVMHLTVNFKETDHISNDTQKKFVRRIMDEMGVREDNHQFLVVKHNDKHPHYHIQVNRIGFDGKTLSDSNSKLRIGTACDKIEKEMGLDNYLQKTRAFVYDEEAKTYIKNINREINNGLTVVKTSRNRQVGIQEKKDYIQIETVKILDNHEVNSLEILQAELKKRSIGFQFSTNKKEQVSVSFEYDGLAVKGSQISLKGSLIKNQLLSNQKASNQLERKLEHLELLKQMHPSFIKSIDQIVQSYNSGTIFNLKAIFDRNGSSYNHDSNANHKGFVEAVRLIKQFDLECKEKLEKAKSQYTDDLRDYQRLQKTELKKGFLGILSSEQNRFNDDLKNRLNNSKKPVLEVVLEVEEIKNQIHQSILKSYSEVNSQKVIQYVLYSIDENIKIAINNSLKIEEKKRETANDMKNNKQSLTSDSKNPNDTKISQIRNENVEGTVRMKMRRKL</sequence>
<dbReference type="Proteomes" id="UP000184384">
    <property type="component" value="Unassembled WGS sequence"/>
</dbReference>
<feature type="domain" description="MobA/VirD2-like nuclease" evidence="2">
    <location>
        <begin position="31"/>
        <end position="155"/>
    </location>
</feature>
<evidence type="ECO:0000313" key="6">
    <source>
        <dbReference type="Proteomes" id="UP000237771"/>
    </source>
</evidence>
<evidence type="ECO:0000259" key="2">
    <source>
        <dbReference type="Pfam" id="PF03432"/>
    </source>
</evidence>
<dbReference type="AlphaFoldDB" id="A0A1M5KV12"/>
<feature type="region of interest" description="Disordered" evidence="1">
    <location>
        <begin position="470"/>
        <end position="501"/>
    </location>
</feature>
<dbReference type="Proteomes" id="UP000237771">
    <property type="component" value="Unassembled WGS sequence"/>
</dbReference>
<dbReference type="EMBL" id="FQWO01000002">
    <property type="protein sequence ID" value="SHG56617.1"/>
    <property type="molecule type" value="Genomic_DNA"/>
</dbReference>
<evidence type="ECO:0000313" key="3">
    <source>
        <dbReference type="EMBL" id="PRZ26432.1"/>
    </source>
</evidence>
<dbReference type="OrthoDB" id="915634at2"/>
<protein>
    <recommendedName>
        <fullName evidence="2">MobA/VirD2-like nuclease domain-containing protein</fullName>
    </recommendedName>
</protein>
<reference evidence="3 6" key="3">
    <citation type="submission" date="2018-03" db="EMBL/GenBank/DDBJ databases">
        <title>Genomic Encyclopedia of Archaeal and Bacterial Type Strains, Phase II (KMG-II): from individual species to whole genera.</title>
        <authorList>
            <person name="Goeker M."/>
        </authorList>
    </citation>
    <scope>NUCLEOTIDE SEQUENCE [LARGE SCALE GENOMIC DNA]</scope>
    <source>
        <strain evidence="3 6">DSM 17797</strain>
    </source>
</reference>
<gene>
    <name evidence="3" type="ORF">BC624_102403</name>
    <name evidence="4" type="ORF">SAMN05443373_102402</name>
</gene>
<proteinExistence type="predicted"/>
<keyword evidence="6" id="KW-1185">Reference proteome</keyword>
<dbReference type="InterPro" id="IPR005094">
    <property type="entry name" value="Endonuclease_MobA/VirD2"/>
</dbReference>